<keyword evidence="4 9" id="KW-0436">Ligase</keyword>
<dbReference type="InterPro" id="IPR004143">
    <property type="entry name" value="BPL_LPL_catalytic"/>
</dbReference>
<dbReference type="GO" id="GO:0005524">
    <property type="term" value="F:ATP binding"/>
    <property type="evidence" value="ECO:0007669"/>
    <property type="project" value="UniProtKB-KW"/>
</dbReference>
<reference evidence="9" key="1">
    <citation type="submission" date="2016-04" db="EMBL/GenBank/DDBJ databases">
        <authorList>
            <person name="Evans L.H."/>
            <person name="Alamgir A."/>
            <person name="Owens N."/>
            <person name="Weber N.D."/>
            <person name="Virtaneva K."/>
            <person name="Barbian K."/>
            <person name="Babar A."/>
            <person name="Rosenke K."/>
        </authorList>
    </citation>
    <scope>NUCLEOTIDE SEQUENCE</scope>
    <source>
        <strain evidence="9">86</strain>
    </source>
</reference>
<dbReference type="UniPathway" id="UPA00537">
    <property type="reaction ID" value="UER00594"/>
</dbReference>
<dbReference type="InterPro" id="IPR019491">
    <property type="entry name" value="Lipoate_protein_ligase_C"/>
</dbReference>
<comment type="pathway">
    <text evidence="2">Protein modification; protein lipoylation via exogenous pathway; protein N(6)-(lipoyl)lysine from lipoate: step 1/2.</text>
</comment>
<dbReference type="PANTHER" id="PTHR12561">
    <property type="entry name" value="LIPOATE-PROTEIN LIGASE"/>
    <property type="match status" value="1"/>
</dbReference>
<dbReference type="InterPro" id="IPR004562">
    <property type="entry name" value="LipoylTrfase_LipoateP_Ligase"/>
</dbReference>
<name>A0A212JAQ2_9FIRM</name>
<comment type="catalytic activity">
    <reaction evidence="7">
        <text>L-lysyl-[lipoyl-carrier protein] + (R)-lipoate + ATP = N(6)-[(R)-lipoyl]-L-lysyl-[lipoyl-carrier protein] + AMP + diphosphate + H(+)</text>
        <dbReference type="Rhea" id="RHEA:49288"/>
        <dbReference type="Rhea" id="RHEA-COMP:10500"/>
        <dbReference type="Rhea" id="RHEA-COMP:10502"/>
        <dbReference type="ChEBI" id="CHEBI:15378"/>
        <dbReference type="ChEBI" id="CHEBI:29969"/>
        <dbReference type="ChEBI" id="CHEBI:30616"/>
        <dbReference type="ChEBI" id="CHEBI:33019"/>
        <dbReference type="ChEBI" id="CHEBI:83088"/>
        <dbReference type="ChEBI" id="CHEBI:83099"/>
        <dbReference type="ChEBI" id="CHEBI:456215"/>
        <dbReference type="EC" id="6.3.1.20"/>
    </reaction>
</comment>
<evidence type="ECO:0000313" key="9">
    <source>
        <dbReference type="EMBL" id="SBV96510.1"/>
    </source>
</evidence>
<dbReference type="NCBIfam" id="TIGR00545">
    <property type="entry name" value="lipoyltrans"/>
    <property type="match status" value="1"/>
</dbReference>
<accession>A0A212JAQ2</accession>
<evidence type="ECO:0000256" key="3">
    <source>
        <dbReference type="ARBA" id="ARBA00012367"/>
    </source>
</evidence>
<evidence type="ECO:0000256" key="2">
    <source>
        <dbReference type="ARBA" id="ARBA00005124"/>
    </source>
</evidence>
<dbReference type="FunFam" id="3.30.930.10:FF:000072">
    <property type="entry name" value="Lipoate--protein ligase"/>
    <property type="match status" value="1"/>
</dbReference>
<dbReference type="SUPFAM" id="SSF82649">
    <property type="entry name" value="SufE/NifU"/>
    <property type="match status" value="1"/>
</dbReference>
<dbReference type="AlphaFoldDB" id="A0A212JAQ2"/>
<dbReference type="CDD" id="cd16443">
    <property type="entry name" value="LplA"/>
    <property type="match status" value="1"/>
</dbReference>
<dbReference type="InterPro" id="IPR045864">
    <property type="entry name" value="aa-tRNA-synth_II/BPL/LPL"/>
</dbReference>
<keyword evidence="5" id="KW-0547">Nucleotide-binding</keyword>
<dbReference type="Pfam" id="PF21948">
    <property type="entry name" value="LplA-B_cat"/>
    <property type="match status" value="1"/>
</dbReference>
<dbReference type="EC" id="6.3.1.20" evidence="3"/>
<evidence type="ECO:0000256" key="5">
    <source>
        <dbReference type="ARBA" id="ARBA00022741"/>
    </source>
</evidence>
<evidence type="ECO:0000259" key="8">
    <source>
        <dbReference type="PROSITE" id="PS51733"/>
    </source>
</evidence>
<proteinExistence type="predicted"/>
<evidence type="ECO:0000256" key="6">
    <source>
        <dbReference type="ARBA" id="ARBA00022840"/>
    </source>
</evidence>
<dbReference type="Gene3D" id="3.30.390.50">
    <property type="entry name" value="CO dehydrogenase flavoprotein, C-terminal domain"/>
    <property type="match status" value="1"/>
</dbReference>
<gene>
    <name evidence="9" type="primary">lplJ</name>
    <name evidence="9" type="ORF">KL86CLO1_10787</name>
</gene>
<feature type="domain" description="BPL/LPL catalytic" evidence="8">
    <location>
        <begin position="26"/>
        <end position="213"/>
    </location>
</feature>
<keyword evidence="6" id="KW-0067">ATP-binding</keyword>
<dbReference type="GO" id="GO:0017118">
    <property type="term" value="F:lipoyltransferase activity"/>
    <property type="evidence" value="ECO:0007669"/>
    <property type="project" value="TreeGrafter"/>
</dbReference>
<dbReference type="SUPFAM" id="SSF55681">
    <property type="entry name" value="Class II aaRS and biotin synthetases"/>
    <property type="match status" value="1"/>
</dbReference>
<evidence type="ECO:0000256" key="4">
    <source>
        <dbReference type="ARBA" id="ARBA00022598"/>
    </source>
</evidence>
<dbReference type="GO" id="GO:0016979">
    <property type="term" value="F:lipoate-protein ligase activity"/>
    <property type="evidence" value="ECO:0007669"/>
    <property type="project" value="UniProtKB-EC"/>
</dbReference>
<dbReference type="PANTHER" id="PTHR12561:SF3">
    <property type="entry name" value="LIPOYLTRANSFERASE 1, MITOCHONDRIAL"/>
    <property type="match status" value="1"/>
</dbReference>
<evidence type="ECO:0000256" key="1">
    <source>
        <dbReference type="ARBA" id="ARBA00005085"/>
    </source>
</evidence>
<dbReference type="PROSITE" id="PS51733">
    <property type="entry name" value="BPL_LPL_CATALYTIC"/>
    <property type="match status" value="1"/>
</dbReference>
<dbReference type="Gene3D" id="3.30.930.10">
    <property type="entry name" value="Bira Bifunctional Protein, Domain 2"/>
    <property type="match status" value="1"/>
</dbReference>
<dbReference type="Pfam" id="PF10437">
    <property type="entry name" value="Lip_prot_lig_C"/>
    <property type="match status" value="1"/>
</dbReference>
<dbReference type="EMBL" id="FLUN01000001">
    <property type="protein sequence ID" value="SBV96510.1"/>
    <property type="molecule type" value="Genomic_DNA"/>
</dbReference>
<dbReference type="GO" id="GO:0005737">
    <property type="term" value="C:cytoplasm"/>
    <property type="evidence" value="ECO:0007669"/>
    <property type="project" value="TreeGrafter"/>
</dbReference>
<dbReference type="GO" id="GO:0009249">
    <property type="term" value="P:protein lipoylation"/>
    <property type="evidence" value="ECO:0007669"/>
    <property type="project" value="InterPro"/>
</dbReference>
<evidence type="ECO:0000256" key="7">
    <source>
        <dbReference type="ARBA" id="ARBA00048037"/>
    </source>
</evidence>
<protein>
    <recommendedName>
        <fullName evidence="3">lipoate--protein ligase</fullName>
        <ecNumber evidence="3">6.3.1.20</ecNumber>
    </recommendedName>
</protein>
<organism evidence="9">
    <name type="scientific">uncultured Eubacteriales bacterium</name>
    <dbReference type="NCBI Taxonomy" id="172733"/>
    <lineage>
        <taxon>Bacteria</taxon>
        <taxon>Bacillati</taxon>
        <taxon>Bacillota</taxon>
        <taxon>Clostridia</taxon>
        <taxon>Eubacteriales</taxon>
        <taxon>environmental samples</taxon>
    </lineage>
</organism>
<comment type="pathway">
    <text evidence="1">Protein modification; protein lipoylation via exogenous pathway; protein N(6)-(lipoyl)lysine from lipoate: step 2/2.</text>
</comment>
<sequence>MLYVESPSTDPYFNLALEQYLFDTIGKTESLFMLWRNDNTIVVGRHQNTAEEVNADFVRACGVKVVRRLSGGGAVYHDLGNLNFTFITDGGSGKSLDLLLFCRPVAYALGELGVAAEVSGRNDITIDGKKFSGNAQYKKDGRVMHHGTIMFDSDLDVLSRALQVSEDKIVSKGVKSVRARVTNVKPYLSGNVTLEDFKAVLVRSILGDVPRRYELTGEDLAAVHALRESRYATWAWNYGESPKYGVHKERRVEGVGKLSLWLQVEEGRLTGLEAYGDFFGDGAEGALTAALKGCPMEEGAILSALEGVDLQQYFHHLAAEELCHIMLS</sequence>